<dbReference type="InterPro" id="IPR047042">
    <property type="entry name" value="BipA_II"/>
</dbReference>
<dbReference type="Pfam" id="PF21018">
    <property type="entry name" value="BipA_C"/>
    <property type="match status" value="1"/>
</dbReference>
<name>A0A2M8LI14_9BACT</name>
<feature type="binding site" evidence="3">
    <location>
        <begin position="132"/>
        <end position="135"/>
    </location>
    <ligand>
        <name>GTP</name>
        <dbReference type="ChEBI" id="CHEBI:37565"/>
    </ligand>
</feature>
<dbReference type="FunFam" id="3.40.50.300:FF:000055">
    <property type="entry name" value="GTP-binding protein TypA"/>
    <property type="match status" value="1"/>
</dbReference>
<dbReference type="InterPro" id="IPR042116">
    <property type="entry name" value="TypA/BipA_C"/>
</dbReference>
<comment type="subcellular location">
    <subcellularLocation>
        <location evidence="3">Cytoplasm</location>
    </subcellularLocation>
    <text evidence="3">Binds to ribosomes.</text>
</comment>
<dbReference type="PANTHER" id="PTHR42908">
    <property type="entry name" value="TRANSLATION ELONGATION FACTOR-RELATED"/>
    <property type="match status" value="1"/>
</dbReference>
<protein>
    <recommendedName>
        <fullName evidence="3">Large ribosomal subunit assembly factor BipA</fullName>
        <ecNumber evidence="3">3.6.5.-</ecNumber>
    </recommendedName>
    <alternativeName>
        <fullName evidence="3">GTP-binding protein BipA</fullName>
    </alternativeName>
</protein>
<dbReference type="Pfam" id="PF00679">
    <property type="entry name" value="EFG_C"/>
    <property type="match status" value="1"/>
</dbReference>
<dbReference type="FunFam" id="2.40.50.250:FF:000001">
    <property type="entry name" value="GTP-binding protein TypA"/>
    <property type="match status" value="1"/>
</dbReference>
<dbReference type="GO" id="GO:0000027">
    <property type="term" value="P:ribosomal large subunit assembly"/>
    <property type="evidence" value="ECO:0007669"/>
    <property type="project" value="UniProtKB-UniRule"/>
</dbReference>
<accession>A0A2M8LI14</accession>
<dbReference type="InterPro" id="IPR027417">
    <property type="entry name" value="P-loop_NTPase"/>
</dbReference>
<dbReference type="PROSITE" id="PS51722">
    <property type="entry name" value="G_TR_2"/>
    <property type="match status" value="1"/>
</dbReference>
<dbReference type="InterPro" id="IPR047043">
    <property type="entry name" value="BipA_III"/>
</dbReference>
<dbReference type="InterPro" id="IPR035651">
    <property type="entry name" value="BipA_V"/>
</dbReference>
<dbReference type="PROSITE" id="PS00301">
    <property type="entry name" value="G_TR_1"/>
    <property type="match status" value="1"/>
</dbReference>
<keyword evidence="3" id="KW-0690">Ribosome biogenesis</keyword>
<dbReference type="NCBIfam" id="TIGR00231">
    <property type="entry name" value="small_GTP"/>
    <property type="match status" value="1"/>
</dbReference>
<keyword evidence="1 3" id="KW-0547">Nucleotide-binding</keyword>
<evidence type="ECO:0000313" key="5">
    <source>
        <dbReference type="EMBL" id="PJE77082.1"/>
    </source>
</evidence>
<comment type="caution">
    <text evidence="5">The sequence shown here is derived from an EMBL/GenBank/DDBJ whole genome shotgun (WGS) entry which is preliminary data.</text>
</comment>
<dbReference type="HAMAP" id="MF_00849">
    <property type="entry name" value="BipA"/>
    <property type="match status" value="1"/>
</dbReference>
<feature type="domain" description="Tr-type G" evidence="4">
    <location>
        <begin position="7"/>
        <end position="203"/>
    </location>
</feature>
<dbReference type="GO" id="GO:0005829">
    <property type="term" value="C:cytosol"/>
    <property type="evidence" value="ECO:0007669"/>
    <property type="project" value="TreeGrafter"/>
</dbReference>
<dbReference type="Proteomes" id="UP000231436">
    <property type="component" value="Unassembled WGS sequence"/>
</dbReference>
<dbReference type="GO" id="GO:0019843">
    <property type="term" value="F:rRNA binding"/>
    <property type="evidence" value="ECO:0007669"/>
    <property type="project" value="UniProtKB-KW"/>
</dbReference>
<dbReference type="Gene3D" id="3.40.50.300">
    <property type="entry name" value="P-loop containing nucleotide triphosphate hydrolases"/>
    <property type="match status" value="1"/>
</dbReference>
<gene>
    <name evidence="5" type="primary">typA</name>
    <name evidence="3" type="synonym">bipA</name>
    <name evidence="5" type="ORF">COV05_01200</name>
</gene>
<evidence type="ECO:0000256" key="3">
    <source>
        <dbReference type="HAMAP-Rule" id="MF_00849"/>
    </source>
</evidence>
<dbReference type="InterPro" id="IPR004161">
    <property type="entry name" value="EFTu-like_2"/>
</dbReference>
<dbReference type="InterPro" id="IPR005225">
    <property type="entry name" value="Small_GTP-bd"/>
</dbReference>
<dbReference type="InterPro" id="IPR009000">
    <property type="entry name" value="Transl_B-barrel_sf"/>
</dbReference>
<dbReference type="SUPFAM" id="SSF52540">
    <property type="entry name" value="P-loop containing nucleoside triphosphate hydrolases"/>
    <property type="match status" value="1"/>
</dbReference>
<dbReference type="GO" id="GO:0005525">
    <property type="term" value="F:GTP binding"/>
    <property type="evidence" value="ECO:0007669"/>
    <property type="project" value="UniProtKB-UniRule"/>
</dbReference>
<dbReference type="InterPro" id="IPR006298">
    <property type="entry name" value="BipA"/>
</dbReference>
<evidence type="ECO:0000256" key="2">
    <source>
        <dbReference type="ARBA" id="ARBA00023134"/>
    </source>
</evidence>
<dbReference type="GO" id="GO:0000049">
    <property type="term" value="F:tRNA binding"/>
    <property type="evidence" value="ECO:0007669"/>
    <property type="project" value="UniProtKB-KW"/>
</dbReference>
<dbReference type="SUPFAM" id="SSF54980">
    <property type="entry name" value="EF-G C-terminal domain-like"/>
    <property type="match status" value="2"/>
</dbReference>
<dbReference type="InterPro" id="IPR048876">
    <property type="entry name" value="BipA_C"/>
</dbReference>
<dbReference type="EC" id="3.6.5.-" evidence="3"/>
<dbReference type="CDD" id="cd01891">
    <property type="entry name" value="TypA_BipA"/>
    <property type="match status" value="1"/>
</dbReference>
<dbReference type="FunFam" id="3.30.70.240:FF:000002">
    <property type="entry name" value="GTP-binding protein TypA"/>
    <property type="match status" value="1"/>
</dbReference>
<dbReference type="Pfam" id="PF00009">
    <property type="entry name" value="GTP_EFTU"/>
    <property type="match status" value="1"/>
</dbReference>
<dbReference type="InterPro" id="IPR031157">
    <property type="entry name" value="G_TR_CS"/>
</dbReference>
<dbReference type="Pfam" id="PF14492">
    <property type="entry name" value="EFG_III"/>
    <property type="match status" value="1"/>
</dbReference>
<dbReference type="InterPro" id="IPR041095">
    <property type="entry name" value="EFG_II"/>
</dbReference>
<dbReference type="InterPro" id="IPR000795">
    <property type="entry name" value="T_Tr_GTP-bd_dom"/>
</dbReference>
<dbReference type="FunFam" id="3.30.70.870:FF:000003">
    <property type="entry name" value="GTP-binding protein TypA"/>
    <property type="match status" value="1"/>
</dbReference>
<reference evidence="6" key="1">
    <citation type="submission" date="2017-09" db="EMBL/GenBank/DDBJ databases">
        <title>Depth-based differentiation of microbial function through sediment-hosted aquifers and enrichment of novel symbionts in the deep terrestrial subsurface.</title>
        <authorList>
            <person name="Probst A.J."/>
            <person name="Ladd B."/>
            <person name="Jarett J.K."/>
            <person name="Geller-Mcgrath D.E."/>
            <person name="Sieber C.M.K."/>
            <person name="Emerson J.B."/>
            <person name="Anantharaman K."/>
            <person name="Thomas B.C."/>
            <person name="Malmstrom R."/>
            <person name="Stieglmeier M."/>
            <person name="Klingl A."/>
            <person name="Woyke T."/>
            <person name="Ryan C.M."/>
            <person name="Banfield J.F."/>
        </authorList>
    </citation>
    <scope>NUCLEOTIDE SEQUENCE [LARGE SCALE GENOMIC DNA]</scope>
</reference>
<evidence type="ECO:0000313" key="6">
    <source>
        <dbReference type="Proteomes" id="UP000231436"/>
    </source>
</evidence>
<dbReference type="PANTHER" id="PTHR42908:SF8">
    <property type="entry name" value="TR-TYPE G DOMAIN-CONTAINING PROTEIN"/>
    <property type="match status" value="1"/>
</dbReference>
<proteinExistence type="inferred from homology"/>
<dbReference type="Gene3D" id="2.40.50.250">
    <property type="entry name" value="bipa protein"/>
    <property type="match status" value="1"/>
</dbReference>
<comment type="function">
    <text evidence="3">A 50S ribosomal subunit assembly protein with GTPase activity, required for 50S subunit assembly at low temperatures, may also play a role in translation. Binds GTP and analogs. Binds the 70S ribosome between the 30S and 50S subunits, in a similar position as ribosome-bound EF-G; it contacts a number of ribosomal proteins, both rRNAs and the A-site tRNA.</text>
</comment>
<keyword evidence="3" id="KW-0694">RNA-binding</keyword>
<dbReference type="CDD" id="cd03691">
    <property type="entry name" value="BipA_TypA_II"/>
    <property type="match status" value="1"/>
</dbReference>
<organism evidence="5 6">
    <name type="scientific">Candidatus Uhrbacteria bacterium CG10_big_fil_rev_8_21_14_0_10_48_16</name>
    <dbReference type="NCBI Taxonomy" id="1975038"/>
    <lineage>
        <taxon>Bacteria</taxon>
        <taxon>Candidatus Uhriibacteriota</taxon>
    </lineage>
</organism>
<dbReference type="Pfam" id="PF03144">
    <property type="entry name" value="GTP_EFTU_D2"/>
    <property type="match status" value="1"/>
</dbReference>
<sequence length="605" mass="66691">MTQTIREDIRNVAIIAHVDHGKTTLVDALLKQSHTFRDADAQGTTIMDSNELERERGITIFSKNAAIVWREKKVNIVDTPGHADFGGEVERIMNLVDGCLLLVDAKEGPMPQTKFVLKKALEAGHRVIVVINKVDKKDARPSWVLDKTFDLFIDLGATDEQAHFPVVYASAINGIASLEPEIESMKDITPILDAIVDHISGPSGDKTLPLQIPVVNIFYDNYKGRIAVGRVVNGIVKQGAQIKHIDRDGNEKMARISALQIYDGLGRTDVAQAEAGEIVVLAGIEDAQIGESLVDPIEGKALPVLHIEEPTVKMTFGANTSPFAGNEGEYSTARHLKERLDKELLNDVALKIEKGEGDSQFIVSGRGELHLAILIEKMRREGYELQVSRPQVIFREENGKTMEPFEAVSIECPENFAGIVIEKMGKRRGEMKDMLVENATAFLEFEIPTRGLIGYRNEFLTDTKGQGILNTLLLGYREKAGEIAAGNHGAMISMENGTTIAYSLGNLQSRGNLFVGAGVEVYVGMILGENSRAEDMEVNPCKAKKLSNMRSKGDGPSEILEPPREMTLEISLEFLSDDELLEVTPKSLRIRKAQLNSVLRKRESK</sequence>
<keyword evidence="2 3" id="KW-0342">GTP-binding</keyword>
<evidence type="ECO:0000259" key="4">
    <source>
        <dbReference type="PROSITE" id="PS51722"/>
    </source>
</evidence>
<keyword evidence="3" id="KW-0699">rRNA-binding</keyword>
<dbReference type="SMART" id="SM00838">
    <property type="entry name" value="EFG_C"/>
    <property type="match status" value="1"/>
</dbReference>
<comment type="subunit">
    <text evidence="3">Monomer.</text>
</comment>
<dbReference type="GO" id="GO:0043022">
    <property type="term" value="F:ribosome binding"/>
    <property type="evidence" value="ECO:0007669"/>
    <property type="project" value="UniProtKB-UniRule"/>
</dbReference>
<dbReference type="InterPro" id="IPR047041">
    <property type="entry name" value="BipA_GTP-bd_dom"/>
</dbReference>
<dbReference type="GO" id="GO:1990904">
    <property type="term" value="C:ribonucleoprotein complex"/>
    <property type="evidence" value="ECO:0007669"/>
    <property type="project" value="TreeGrafter"/>
</dbReference>
<evidence type="ECO:0000256" key="1">
    <source>
        <dbReference type="ARBA" id="ARBA00022741"/>
    </source>
</evidence>
<dbReference type="InterPro" id="IPR000640">
    <property type="entry name" value="EFG_V-like"/>
</dbReference>
<dbReference type="CDD" id="cd03710">
    <property type="entry name" value="BipA_TypA_C"/>
    <property type="match status" value="1"/>
</dbReference>
<keyword evidence="3" id="KW-0963">Cytoplasm</keyword>
<dbReference type="EMBL" id="PFEU01000007">
    <property type="protein sequence ID" value="PJE77082.1"/>
    <property type="molecule type" value="Genomic_DNA"/>
</dbReference>
<dbReference type="CDD" id="cd16263">
    <property type="entry name" value="BipA_III"/>
    <property type="match status" value="1"/>
</dbReference>
<feature type="binding site" evidence="3">
    <location>
        <begin position="19"/>
        <end position="24"/>
    </location>
    <ligand>
        <name>GTP</name>
        <dbReference type="ChEBI" id="CHEBI:37565"/>
    </ligand>
</feature>
<dbReference type="Gene3D" id="2.40.30.10">
    <property type="entry name" value="Translation factors"/>
    <property type="match status" value="1"/>
</dbReference>
<dbReference type="GO" id="GO:0003924">
    <property type="term" value="F:GTPase activity"/>
    <property type="evidence" value="ECO:0007669"/>
    <property type="project" value="UniProtKB-UniRule"/>
</dbReference>
<keyword evidence="3" id="KW-0820">tRNA-binding</keyword>
<comment type="catalytic activity">
    <reaction evidence="3">
        <text>GTP + H2O = GDP + phosphate + H(+)</text>
        <dbReference type="Rhea" id="RHEA:19669"/>
        <dbReference type="ChEBI" id="CHEBI:15377"/>
        <dbReference type="ChEBI" id="CHEBI:15378"/>
        <dbReference type="ChEBI" id="CHEBI:37565"/>
        <dbReference type="ChEBI" id="CHEBI:43474"/>
        <dbReference type="ChEBI" id="CHEBI:58189"/>
    </reaction>
</comment>
<dbReference type="SUPFAM" id="SSF50447">
    <property type="entry name" value="Translation proteins"/>
    <property type="match status" value="1"/>
</dbReference>
<dbReference type="PRINTS" id="PR00315">
    <property type="entry name" value="ELONGATNFCT"/>
</dbReference>
<dbReference type="Gene3D" id="3.30.70.870">
    <property type="entry name" value="Elongation Factor G (Translational Gtpase), domain 3"/>
    <property type="match status" value="1"/>
</dbReference>
<dbReference type="InterPro" id="IPR035647">
    <property type="entry name" value="EFG_III/V"/>
</dbReference>
<keyword evidence="3" id="KW-0378">Hydrolase</keyword>
<comment type="similarity">
    <text evidence="3">Belongs to the TRAFAC class translation factor GTPase superfamily. Classic translation factor GTPase family. BipA subfamily.</text>
</comment>
<dbReference type="Gene3D" id="3.30.70.240">
    <property type="match status" value="1"/>
</dbReference>
<dbReference type="NCBIfam" id="TIGR01394">
    <property type="entry name" value="TypA_BipA"/>
    <property type="match status" value="1"/>
</dbReference>
<dbReference type="AlphaFoldDB" id="A0A2M8LI14"/>